<dbReference type="AlphaFoldDB" id="A0A3Q7ITA8"/>
<evidence type="ECO:0000313" key="2">
    <source>
        <dbReference type="EnsemblPlants" id="Solyc11g018555.1.1"/>
    </source>
</evidence>
<dbReference type="EnsemblPlants" id="Solyc11g018555.1.1">
    <property type="protein sequence ID" value="Solyc11g018555.1.1"/>
    <property type="gene ID" value="Solyc11g018555.1"/>
</dbReference>
<dbReference type="PANTHER" id="PTHR48450">
    <property type="entry name" value="DUF1985 DOMAIN-CONTAINING PROTEIN"/>
    <property type="match status" value="1"/>
</dbReference>
<dbReference type="Proteomes" id="UP000004994">
    <property type="component" value="Chromosome 11"/>
</dbReference>
<accession>A0A3Q7ITA8</accession>
<reference evidence="2" key="2">
    <citation type="submission" date="2019-01" db="UniProtKB">
        <authorList>
            <consortium name="EnsemblPlants"/>
        </authorList>
    </citation>
    <scope>IDENTIFICATION</scope>
    <source>
        <strain evidence="2">cv. Heinz 1706</strain>
    </source>
</reference>
<dbReference type="InterPro" id="IPR015410">
    <property type="entry name" value="DUF1985"/>
</dbReference>
<dbReference type="OMA" id="YRCASPK"/>
<dbReference type="Pfam" id="PF09331">
    <property type="entry name" value="DUF1985"/>
    <property type="match status" value="1"/>
</dbReference>
<evidence type="ECO:0000259" key="1">
    <source>
        <dbReference type="Pfam" id="PF09331"/>
    </source>
</evidence>
<dbReference type="InParanoid" id="A0A3Q7ITA8"/>
<name>A0A3Q7ITA8_SOLLC</name>
<dbReference type="PANTHER" id="PTHR48450:SF1">
    <property type="entry name" value="DUF1985 DOMAIN-CONTAINING PROTEIN"/>
    <property type="match status" value="1"/>
</dbReference>
<protein>
    <recommendedName>
        <fullName evidence="1">DUF1985 domain-containing protein</fullName>
    </recommendedName>
</protein>
<reference evidence="2" key="1">
    <citation type="journal article" date="2012" name="Nature">
        <title>The tomato genome sequence provides insights into fleshy fruit evolution.</title>
        <authorList>
            <consortium name="Tomato Genome Consortium"/>
        </authorList>
    </citation>
    <scope>NUCLEOTIDE SEQUENCE [LARGE SCALE GENOMIC DNA]</scope>
    <source>
        <strain evidence="2">cv. Heinz 1706</strain>
    </source>
</reference>
<feature type="domain" description="DUF1985" evidence="1">
    <location>
        <begin position="19"/>
        <end position="111"/>
    </location>
</feature>
<keyword evidence="3" id="KW-1185">Reference proteome</keyword>
<proteinExistence type="predicted"/>
<dbReference type="Gramene" id="Solyc11g018555.1.1">
    <property type="protein sequence ID" value="Solyc11g018555.1.1"/>
    <property type="gene ID" value="Solyc11g018555.1"/>
</dbReference>
<sequence length="130" mass="14848">MKIRKCVAQDQIHRCCMSLEVEVSSKQSLVIKVNGAILKFTIRTFAVIIGLNCVGVVEDFKFNTEEPNQLILQYFGGDEIIRRSDLINRFNDKSFTNTVTQMGTLQILELLSSMRHMLSFPYRCASPKVQ</sequence>
<evidence type="ECO:0000313" key="3">
    <source>
        <dbReference type="Proteomes" id="UP000004994"/>
    </source>
</evidence>
<organism evidence="2">
    <name type="scientific">Solanum lycopersicum</name>
    <name type="common">Tomato</name>
    <name type="synonym">Lycopersicon esculentum</name>
    <dbReference type="NCBI Taxonomy" id="4081"/>
    <lineage>
        <taxon>Eukaryota</taxon>
        <taxon>Viridiplantae</taxon>
        <taxon>Streptophyta</taxon>
        <taxon>Embryophyta</taxon>
        <taxon>Tracheophyta</taxon>
        <taxon>Spermatophyta</taxon>
        <taxon>Magnoliopsida</taxon>
        <taxon>eudicotyledons</taxon>
        <taxon>Gunneridae</taxon>
        <taxon>Pentapetalae</taxon>
        <taxon>asterids</taxon>
        <taxon>lamiids</taxon>
        <taxon>Solanales</taxon>
        <taxon>Solanaceae</taxon>
        <taxon>Solanoideae</taxon>
        <taxon>Solaneae</taxon>
        <taxon>Solanum</taxon>
        <taxon>Solanum subgen. Lycopersicon</taxon>
    </lineage>
</organism>